<dbReference type="Pfam" id="PF26180">
    <property type="entry name" value="PAP-OAS1"/>
    <property type="match status" value="1"/>
</dbReference>
<dbReference type="Gene3D" id="3.30.460.10">
    <property type="entry name" value="Beta Polymerase, domain 2"/>
    <property type="match status" value="1"/>
</dbReference>
<evidence type="ECO:0000259" key="2">
    <source>
        <dbReference type="Pfam" id="PF22600"/>
    </source>
</evidence>
<evidence type="ECO:0000313" key="4">
    <source>
        <dbReference type="EMBL" id="CAK9228928.1"/>
    </source>
</evidence>
<dbReference type="Proteomes" id="UP001497512">
    <property type="component" value="Chromosome 6"/>
</dbReference>
<feature type="domain" description="PAP/OAS1 substrate-binding-related" evidence="3">
    <location>
        <begin position="176"/>
        <end position="372"/>
    </location>
</feature>
<keyword evidence="5" id="KW-1185">Reference proteome</keyword>
<dbReference type="Gene3D" id="1.10.1410.10">
    <property type="match status" value="1"/>
</dbReference>
<dbReference type="SUPFAM" id="SSF81301">
    <property type="entry name" value="Nucleotidyltransferase"/>
    <property type="match status" value="1"/>
</dbReference>
<dbReference type="EMBL" id="OZ019898">
    <property type="protein sequence ID" value="CAK9228928.1"/>
    <property type="molecule type" value="Genomic_DNA"/>
</dbReference>
<protein>
    <recommendedName>
        <fullName evidence="6">Polymerase nucleotidyl transferase domain-containing protein</fullName>
    </recommendedName>
</protein>
<dbReference type="CDD" id="cd05402">
    <property type="entry name" value="NT_PAP_TUTase"/>
    <property type="match status" value="1"/>
</dbReference>
<accession>A0ABP0USE9</accession>
<dbReference type="InterPro" id="IPR058920">
    <property type="entry name" value="PAP-OAS1-bd-rel"/>
</dbReference>
<gene>
    <name evidence="4" type="ORF">CSSPTR1EN2_LOCUS19478</name>
</gene>
<sequence length="749" mass="82809">MGDPASWPQPSGLTPDGSSAFAAAFASARQDDAWWAQAELRTSQLIACIQPTRASEERRQAVADYVQRLIHQCFKCQVVTFGSVPLKTYLPDGDIDLTALSQHGGLKETWAEDVHSALRKAEKDSKAEFRVKEVQYIHAEVKIIKCLVENIVVDISFNQTGGLCTLCFLEEVDRCINQNHLFKRSVILVKAWCYYESRILGAHHALISTYALETLVLYVFHVFHTSLRGPLEVLYTFLEYFSNFDWDKYCVSLWGPVPLSSLPGVAAADGAEPPRKNEGALLLTKAFLDTCSETYSVVPTTSDNQTRTFNVKFLNVLDPLRESNNLGRSVSKGNFYRIRSAFGYGARKLAGVLKCSKDNINAEVERFFSSTLERSCSGGRLDAAEPPSREGANHSDWTSDILRGDFEHYLRNLEYGRWCQNPQTPEPMLLPAHMLQQPSANILQVHQHLQEASQKLNVNITHPHVLGSGPAVLLPSGGWEGMGSYQRHNFTGYGSEESSSKLGGSTSPYLSNHRQSYHHDRQAPSFGRGGNQHGTYRQYDPYGRVVEGNSSFIQGFEKNCSIPGIDCNEVYQMSAPWHHGGPVQEDKVEPQAQNSNAGMSTLLDTQSFETERLLDKTGLQQHVAERRDFLLGPSTSLTPVSVPILPVPTGGVPGGRWPLPHHKNSYWNPTGSVTPGPHTPQAYPHDSSVVHSTDSLEFGSFGPVLFGDMRISSTQLQLTQAYISGTPGTSGLTYSSGDRAQLSSSPKQR</sequence>
<organism evidence="4 5">
    <name type="scientific">Sphagnum troendelagicum</name>
    <dbReference type="NCBI Taxonomy" id="128251"/>
    <lineage>
        <taxon>Eukaryota</taxon>
        <taxon>Viridiplantae</taxon>
        <taxon>Streptophyta</taxon>
        <taxon>Embryophyta</taxon>
        <taxon>Bryophyta</taxon>
        <taxon>Sphagnophytina</taxon>
        <taxon>Sphagnopsida</taxon>
        <taxon>Sphagnales</taxon>
        <taxon>Sphagnaceae</taxon>
        <taxon>Sphagnum</taxon>
    </lineage>
</organism>
<dbReference type="InterPro" id="IPR058921">
    <property type="entry name" value="PAP/OAS1-rel"/>
</dbReference>
<evidence type="ECO:0000313" key="5">
    <source>
        <dbReference type="Proteomes" id="UP001497512"/>
    </source>
</evidence>
<dbReference type="SUPFAM" id="SSF81631">
    <property type="entry name" value="PAP/OAS1 substrate-binding domain"/>
    <property type="match status" value="1"/>
</dbReference>
<evidence type="ECO:0000256" key="1">
    <source>
        <dbReference type="SAM" id="MobiDB-lite"/>
    </source>
</evidence>
<feature type="domain" description="Poly(A) RNA polymerase mitochondrial-like central palm" evidence="2">
    <location>
        <begin position="44"/>
        <end position="163"/>
    </location>
</feature>
<dbReference type="InterPro" id="IPR043519">
    <property type="entry name" value="NT_sf"/>
</dbReference>
<dbReference type="Pfam" id="PF22600">
    <property type="entry name" value="MTPAP-like_central"/>
    <property type="match status" value="1"/>
</dbReference>
<dbReference type="PANTHER" id="PTHR45979:SF30">
    <property type="entry name" value="NUCLEOTIDYLTRANSFERASE"/>
    <property type="match status" value="1"/>
</dbReference>
<feature type="region of interest" description="Disordered" evidence="1">
    <location>
        <begin position="378"/>
        <end position="397"/>
    </location>
</feature>
<feature type="region of interest" description="Disordered" evidence="1">
    <location>
        <begin position="727"/>
        <end position="749"/>
    </location>
</feature>
<evidence type="ECO:0000259" key="3">
    <source>
        <dbReference type="Pfam" id="PF26180"/>
    </source>
</evidence>
<name>A0ABP0USE9_9BRYO</name>
<reference evidence="4" key="1">
    <citation type="submission" date="2024-02" db="EMBL/GenBank/DDBJ databases">
        <authorList>
            <consortium name="ELIXIR-Norway"/>
            <consortium name="Elixir Norway"/>
        </authorList>
    </citation>
    <scope>NUCLEOTIDE SEQUENCE</scope>
</reference>
<feature type="region of interest" description="Disordered" evidence="1">
    <location>
        <begin position="513"/>
        <end position="539"/>
    </location>
</feature>
<proteinExistence type="predicted"/>
<evidence type="ECO:0008006" key="6">
    <source>
        <dbReference type="Google" id="ProtNLM"/>
    </source>
</evidence>
<dbReference type="InterPro" id="IPR054708">
    <property type="entry name" value="MTPAP-like_central"/>
</dbReference>
<dbReference type="PANTHER" id="PTHR45979">
    <property type="entry name" value="PAP/OAS1 SUBSTRATE-BINDING DOMAIN SUPERFAMILY"/>
    <property type="match status" value="1"/>
</dbReference>